<organism evidence="1 2">
    <name type="scientific">Tumebacillus permanentifrigoris</name>
    <dbReference type="NCBI Taxonomy" id="378543"/>
    <lineage>
        <taxon>Bacteria</taxon>
        <taxon>Bacillati</taxon>
        <taxon>Bacillota</taxon>
        <taxon>Bacilli</taxon>
        <taxon>Bacillales</taxon>
        <taxon>Alicyclobacillaceae</taxon>
        <taxon>Tumebacillus</taxon>
    </lineage>
</organism>
<reference evidence="1 2" key="1">
    <citation type="submission" date="2018-05" db="EMBL/GenBank/DDBJ databases">
        <title>Genomic Encyclopedia of Type Strains, Phase IV (KMG-IV): sequencing the most valuable type-strain genomes for metagenomic binning, comparative biology and taxonomic classification.</title>
        <authorList>
            <person name="Goeker M."/>
        </authorList>
    </citation>
    <scope>NUCLEOTIDE SEQUENCE [LARGE SCALE GENOMIC DNA]</scope>
    <source>
        <strain evidence="1 2">DSM 18773</strain>
    </source>
</reference>
<dbReference type="Proteomes" id="UP000245634">
    <property type="component" value="Unassembled WGS sequence"/>
</dbReference>
<dbReference type="AlphaFoldDB" id="A0A316DED4"/>
<dbReference type="EMBL" id="QGGL01000002">
    <property type="protein sequence ID" value="PWK16076.1"/>
    <property type="molecule type" value="Genomic_DNA"/>
</dbReference>
<gene>
    <name evidence="1" type="ORF">C7459_102323</name>
</gene>
<evidence type="ECO:0000313" key="1">
    <source>
        <dbReference type="EMBL" id="PWK16076.1"/>
    </source>
</evidence>
<evidence type="ECO:0000313" key="2">
    <source>
        <dbReference type="Proteomes" id="UP000245634"/>
    </source>
</evidence>
<accession>A0A316DED4</accession>
<proteinExistence type="predicted"/>
<sequence length="35" mass="3898">MTGVMTAIATLALAAFVVAGWCAWREERMEREVAR</sequence>
<name>A0A316DED4_9BACL</name>
<comment type="caution">
    <text evidence="1">The sequence shown here is derived from an EMBL/GenBank/DDBJ whole genome shotgun (WGS) entry which is preliminary data.</text>
</comment>
<keyword evidence="2" id="KW-1185">Reference proteome</keyword>
<protein>
    <submittedName>
        <fullName evidence="1">Uncharacterized protein</fullName>
    </submittedName>
</protein>